<organism evidence="2 3">
    <name type="scientific">Racocetra fulgida</name>
    <dbReference type="NCBI Taxonomy" id="60492"/>
    <lineage>
        <taxon>Eukaryota</taxon>
        <taxon>Fungi</taxon>
        <taxon>Fungi incertae sedis</taxon>
        <taxon>Mucoromycota</taxon>
        <taxon>Glomeromycotina</taxon>
        <taxon>Glomeromycetes</taxon>
        <taxon>Diversisporales</taxon>
        <taxon>Gigasporaceae</taxon>
        <taxon>Racocetra</taxon>
    </lineage>
</organism>
<feature type="region of interest" description="Disordered" evidence="1">
    <location>
        <begin position="116"/>
        <end position="140"/>
    </location>
</feature>
<evidence type="ECO:0000313" key="2">
    <source>
        <dbReference type="EMBL" id="CAG8455510.1"/>
    </source>
</evidence>
<keyword evidence="3" id="KW-1185">Reference proteome</keyword>
<reference evidence="2" key="1">
    <citation type="submission" date="2021-06" db="EMBL/GenBank/DDBJ databases">
        <authorList>
            <person name="Kallberg Y."/>
            <person name="Tangrot J."/>
            <person name="Rosling A."/>
        </authorList>
    </citation>
    <scope>NUCLEOTIDE SEQUENCE</scope>
    <source>
        <strain evidence="2">IN212</strain>
    </source>
</reference>
<sequence>MDSLRDLGESTSNLDKEISVNNNNLEPEILTVLYRNHQISFKEIEVAVSSHNISLKQQEEDVNMLVVDLTSQDSDSEIKHQLNIYLDLNNSYILTKEKLKDSEIIKIILDKANKDKNSNLEDTNEEKSEISASKDLKSLN</sequence>
<evidence type="ECO:0000313" key="3">
    <source>
        <dbReference type="Proteomes" id="UP000789396"/>
    </source>
</evidence>
<gene>
    <name evidence="2" type="ORF">RFULGI_LOCUS441</name>
</gene>
<protein>
    <submittedName>
        <fullName evidence="2">3601_t:CDS:1</fullName>
    </submittedName>
</protein>
<name>A0A9N8YZ46_9GLOM</name>
<comment type="caution">
    <text evidence="2">The sequence shown here is derived from an EMBL/GenBank/DDBJ whole genome shotgun (WGS) entry which is preliminary data.</text>
</comment>
<dbReference type="EMBL" id="CAJVPZ010000161">
    <property type="protein sequence ID" value="CAG8455510.1"/>
    <property type="molecule type" value="Genomic_DNA"/>
</dbReference>
<proteinExistence type="predicted"/>
<evidence type="ECO:0000256" key="1">
    <source>
        <dbReference type="SAM" id="MobiDB-lite"/>
    </source>
</evidence>
<dbReference type="Proteomes" id="UP000789396">
    <property type="component" value="Unassembled WGS sequence"/>
</dbReference>
<dbReference type="AlphaFoldDB" id="A0A9N8YZ46"/>
<dbReference type="OrthoDB" id="2436443at2759"/>
<accession>A0A9N8YZ46</accession>